<gene>
    <name evidence="2" type="ORF">PXEA_LOCUS26772</name>
</gene>
<protein>
    <submittedName>
        <fullName evidence="2">Uncharacterized protein</fullName>
    </submittedName>
</protein>
<dbReference type="AlphaFoldDB" id="A0A3S5CSN4"/>
<evidence type="ECO:0000256" key="1">
    <source>
        <dbReference type="SAM" id="MobiDB-lite"/>
    </source>
</evidence>
<comment type="caution">
    <text evidence="2">The sequence shown here is derived from an EMBL/GenBank/DDBJ whole genome shotgun (WGS) entry which is preliminary data.</text>
</comment>
<feature type="region of interest" description="Disordered" evidence="1">
    <location>
        <begin position="769"/>
        <end position="801"/>
    </location>
</feature>
<reference evidence="2" key="1">
    <citation type="submission" date="2018-11" db="EMBL/GenBank/DDBJ databases">
        <authorList>
            <consortium name="Pathogen Informatics"/>
        </authorList>
    </citation>
    <scope>NUCLEOTIDE SEQUENCE</scope>
</reference>
<feature type="compositionally biased region" description="Low complexity" evidence="1">
    <location>
        <begin position="778"/>
        <end position="798"/>
    </location>
</feature>
<dbReference type="GO" id="GO:0006520">
    <property type="term" value="P:amino acid metabolic process"/>
    <property type="evidence" value="ECO:0007669"/>
    <property type="project" value="InterPro"/>
</dbReference>
<evidence type="ECO:0000313" key="3">
    <source>
        <dbReference type="Proteomes" id="UP000784294"/>
    </source>
</evidence>
<dbReference type="OrthoDB" id="426001at2759"/>
<dbReference type="GO" id="GO:0016597">
    <property type="term" value="F:amino acid binding"/>
    <property type="evidence" value="ECO:0007669"/>
    <property type="project" value="InterPro"/>
</dbReference>
<dbReference type="PROSITE" id="PS00097">
    <property type="entry name" value="CARBAMOYLTRANSFERASE"/>
    <property type="match status" value="1"/>
</dbReference>
<sequence>MVKAGRSSVSPNFNFLGQLIDLEHQIFGCLTPFSTSQRRRSIFGGLTYSANRLVCSSASSDASPIFPNEPISISTSVPIKETGHKIDAPTVTSSGFNKIPFSIEQKSSVSDRPIPVLSLSATSSPAPPPRSYLPGAGHGKTSGSFVRRPSCLGPVFRSGSPPSQTANSLVGGNINVGLGTKKRERPTYLNLDTGPCYSYDSPSGRIFAALSSGLEKHLPISAQSPMAVPLSDTVASNSGSIILPSHSGSLESACETSLISTVWPDSPSIEGKRCRVSLPAGVAVTSSTSLLPSPCTRLSQLDLSSPSDEWRRLLSIPAYAAGRSCFSTQTSLPADASSSKLLPFVGLSNSDSCNLLLATTKTTSSPISTNVDHVTVSSAESPSHSVCANICPVNFSAFPATSLDKLHFEPCSSATSGATSSPSGALGPRGLPWNQTYAHRLPSSRSARLLTTSLRGAKMRCSVTTVDSSIIARPSQNQTSKVALASTNTSRYSSLSENIAKDLAIDPRPLRSEKKLISQSSSSSSSSTSLSSAFQALPSIPISRPSVRPTSLFLSTKPSPTPPSTLDFAANVVVSTANSFFDLPSKDASTNVQVDWVREMSPTSQLGHGPVLEEELFQQSAPSPSISSCWPSKPPIFLPCNLKSDSGSGSFSPLFPISLAEAACRLSRSQEDLTDYPLYPSSMHNVACQVGLGSAIATGTNSCSGSLKRRPLQVAADVIGQLQPSTNLTSLRGAVDFSLCKRASGLFTESSTRTGSHFHASQSLLSGLCSPGTELPRTSPNSTSSSNTNPTGSGSQSNPSAIGSHLDDSGLFWLGEASCRRQESCHQSTSSSLSSSSASHTSTHGSCFGLYTVS</sequence>
<proteinExistence type="predicted"/>
<dbReference type="EMBL" id="CAAALY010245601">
    <property type="protein sequence ID" value="VEL33332.1"/>
    <property type="molecule type" value="Genomic_DNA"/>
</dbReference>
<name>A0A3S5CSN4_9PLAT</name>
<evidence type="ECO:0000313" key="2">
    <source>
        <dbReference type="EMBL" id="VEL33332.1"/>
    </source>
</evidence>
<dbReference type="InterPro" id="IPR006130">
    <property type="entry name" value="Asp/Orn_carbamoylTrfase"/>
</dbReference>
<organism evidence="2 3">
    <name type="scientific">Protopolystoma xenopodis</name>
    <dbReference type="NCBI Taxonomy" id="117903"/>
    <lineage>
        <taxon>Eukaryota</taxon>
        <taxon>Metazoa</taxon>
        <taxon>Spiralia</taxon>
        <taxon>Lophotrochozoa</taxon>
        <taxon>Platyhelminthes</taxon>
        <taxon>Monogenea</taxon>
        <taxon>Polyopisthocotylea</taxon>
        <taxon>Polystomatidea</taxon>
        <taxon>Polystomatidae</taxon>
        <taxon>Protopolystoma</taxon>
    </lineage>
</organism>
<dbReference type="Proteomes" id="UP000784294">
    <property type="component" value="Unassembled WGS sequence"/>
</dbReference>
<feature type="region of interest" description="Disordered" evidence="1">
    <location>
        <begin position="119"/>
        <end position="143"/>
    </location>
</feature>
<keyword evidence="3" id="KW-1185">Reference proteome</keyword>
<dbReference type="GO" id="GO:0016743">
    <property type="term" value="F:carboxyl- or carbamoyltransferase activity"/>
    <property type="evidence" value="ECO:0007669"/>
    <property type="project" value="InterPro"/>
</dbReference>
<accession>A0A3S5CSN4</accession>